<keyword evidence="2" id="KW-1185">Reference proteome</keyword>
<proteinExistence type="predicted"/>
<dbReference type="Proteomes" id="UP000821845">
    <property type="component" value="Chromosome 11"/>
</dbReference>
<accession>A0ACB7T5I4</accession>
<evidence type="ECO:0000313" key="2">
    <source>
        <dbReference type="Proteomes" id="UP000821845"/>
    </source>
</evidence>
<name>A0ACB7T5I4_HYAAI</name>
<evidence type="ECO:0000313" key="1">
    <source>
        <dbReference type="EMBL" id="KAH6941414.1"/>
    </source>
</evidence>
<dbReference type="EMBL" id="CM023491">
    <property type="protein sequence ID" value="KAH6941414.1"/>
    <property type="molecule type" value="Genomic_DNA"/>
</dbReference>
<gene>
    <name evidence="1" type="ORF">HPB50_017920</name>
</gene>
<protein>
    <submittedName>
        <fullName evidence="1">Uncharacterized protein</fullName>
    </submittedName>
</protein>
<reference evidence="1" key="1">
    <citation type="submission" date="2020-05" db="EMBL/GenBank/DDBJ databases">
        <title>Large-scale comparative analyses of tick genomes elucidate their genetic diversity and vector capacities.</title>
        <authorList>
            <person name="Jia N."/>
            <person name="Wang J."/>
            <person name="Shi W."/>
            <person name="Du L."/>
            <person name="Sun Y."/>
            <person name="Zhan W."/>
            <person name="Jiang J."/>
            <person name="Wang Q."/>
            <person name="Zhang B."/>
            <person name="Ji P."/>
            <person name="Sakyi L.B."/>
            <person name="Cui X."/>
            <person name="Yuan T."/>
            <person name="Jiang B."/>
            <person name="Yang W."/>
            <person name="Lam T.T.-Y."/>
            <person name="Chang Q."/>
            <person name="Ding S."/>
            <person name="Wang X."/>
            <person name="Zhu J."/>
            <person name="Ruan X."/>
            <person name="Zhao L."/>
            <person name="Wei J."/>
            <person name="Que T."/>
            <person name="Du C."/>
            <person name="Cheng J."/>
            <person name="Dai P."/>
            <person name="Han X."/>
            <person name="Huang E."/>
            <person name="Gao Y."/>
            <person name="Liu J."/>
            <person name="Shao H."/>
            <person name="Ye R."/>
            <person name="Li L."/>
            <person name="Wei W."/>
            <person name="Wang X."/>
            <person name="Wang C."/>
            <person name="Yang T."/>
            <person name="Huo Q."/>
            <person name="Li W."/>
            <person name="Guo W."/>
            <person name="Chen H."/>
            <person name="Zhou L."/>
            <person name="Ni X."/>
            <person name="Tian J."/>
            <person name="Zhou Y."/>
            <person name="Sheng Y."/>
            <person name="Liu T."/>
            <person name="Pan Y."/>
            <person name="Xia L."/>
            <person name="Li J."/>
            <person name="Zhao F."/>
            <person name="Cao W."/>
        </authorList>
    </citation>
    <scope>NUCLEOTIDE SEQUENCE</scope>
    <source>
        <strain evidence="1">Hyas-2018</strain>
    </source>
</reference>
<comment type="caution">
    <text evidence="1">The sequence shown here is derived from an EMBL/GenBank/DDBJ whole genome shotgun (WGS) entry which is preliminary data.</text>
</comment>
<sequence>MAQPLLRALQVAATGRDLGEFHLRIHPMNNTFTVATYHETTALHLVHVKEVVLQNTSYPVAAYIAQPTAAVRGVISQAYWEEAPEQMLRDLQTRNPDADIIAARRMGRTLSILIIFAHGPVPHTISYMSVVHRCTQYKGSPYACTNCRRPGHRYDVRPHPKSGLCSRCGDKHDRQDLASCIPSFILCGGQHLTGTGSCNARNTTALRHSPPPQKTKFPRKEDFPPLLSTNPSPSTWSSKMTKNSTTSQDSEMKALREEVSQVWAALSTPTIPPVSQPPSLLTPSDQPPQKKRRPDESPAQPIDMEAKFQGLAQDLETKFTERITSEVTAKCQIMMEATNTRIMESVVSSIMTNVEERLALLTIGLSSASPPAAKSPTPLLCPSTLQHGSSDGP</sequence>
<organism evidence="1 2">
    <name type="scientific">Hyalomma asiaticum</name>
    <name type="common">Tick</name>
    <dbReference type="NCBI Taxonomy" id="266040"/>
    <lineage>
        <taxon>Eukaryota</taxon>
        <taxon>Metazoa</taxon>
        <taxon>Ecdysozoa</taxon>
        <taxon>Arthropoda</taxon>
        <taxon>Chelicerata</taxon>
        <taxon>Arachnida</taxon>
        <taxon>Acari</taxon>
        <taxon>Parasitiformes</taxon>
        <taxon>Ixodida</taxon>
        <taxon>Ixodoidea</taxon>
        <taxon>Ixodidae</taxon>
        <taxon>Hyalomminae</taxon>
        <taxon>Hyalomma</taxon>
    </lineage>
</organism>